<dbReference type="InterPro" id="IPR029069">
    <property type="entry name" value="HotDog_dom_sf"/>
</dbReference>
<evidence type="ECO:0000259" key="3">
    <source>
        <dbReference type="Pfam" id="PF03061"/>
    </source>
</evidence>
<reference evidence="4 5" key="1">
    <citation type="submission" date="2019-12" db="EMBL/GenBank/DDBJ databases">
        <authorList>
            <person name="Yang R."/>
        </authorList>
    </citation>
    <scope>NUCLEOTIDE SEQUENCE [LARGE SCALE GENOMIC DNA]</scope>
    <source>
        <strain evidence="4 5">DONG20-135</strain>
    </source>
</reference>
<comment type="similarity">
    <text evidence="1">Belongs to the thioesterase PaaI family.</text>
</comment>
<evidence type="ECO:0000256" key="2">
    <source>
        <dbReference type="ARBA" id="ARBA00022801"/>
    </source>
</evidence>
<proteinExistence type="inferred from homology"/>
<dbReference type="InterPro" id="IPR003736">
    <property type="entry name" value="PAAI_dom"/>
</dbReference>
<comment type="caution">
    <text evidence="4">The sequence shown here is derived from an EMBL/GenBank/DDBJ whole genome shotgun (WGS) entry which is preliminary data.</text>
</comment>
<sequence length="147" mass="16472">MEEENRNEKEQLLDAFINRRMRLSDTINSMMNFKMEKVDWEAAEVTLCFPVMKWQLNPMGSMHGGMICTAVDIAMGCAAFSHSHGKHTPTIEMSVNFIRAIHEGDELIITAKADHAGRRLVQLRCEGVIKSNGKTAVTAVGTYTLNE</sequence>
<dbReference type="AlphaFoldDB" id="A0A6N8U9F0"/>
<keyword evidence="2" id="KW-0378">Hydrolase</keyword>
<dbReference type="GO" id="GO:0047617">
    <property type="term" value="F:fatty acyl-CoA hydrolase activity"/>
    <property type="evidence" value="ECO:0007669"/>
    <property type="project" value="InterPro"/>
</dbReference>
<dbReference type="Gene3D" id="3.10.129.10">
    <property type="entry name" value="Hotdog Thioesterase"/>
    <property type="match status" value="1"/>
</dbReference>
<evidence type="ECO:0000313" key="5">
    <source>
        <dbReference type="Proteomes" id="UP000434036"/>
    </source>
</evidence>
<dbReference type="CDD" id="cd03443">
    <property type="entry name" value="PaaI_thioesterase"/>
    <property type="match status" value="1"/>
</dbReference>
<dbReference type="SUPFAM" id="SSF54637">
    <property type="entry name" value="Thioesterase/thiol ester dehydrase-isomerase"/>
    <property type="match status" value="1"/>
</dbReference>
<dbReference type="Pfam" id="PF03061">
    <property type="entry name" value="4HBT"/>
    <property type="match status" value="1"/>
</dbReference>
<reference evidence="4 5" key="2">
    <citation type="submission" date="2020-01" db="EMBL/GenBank/DDBJ databases">
        <title>Clostridiaceae sp. nov. isolated from the gut of human by culturomics.</title>
        <authorList>
            <person name="Chang Y."/>
        </authorList>
    </citation>
    <scope>NUCLEOTIDE SEQUENCE [LARGE SCALE GENOMIC DNA]</scope>
    <source>
        <strain evidence="4 5">DONG20-135</strain>
    </source>
</reference>
<evidence type="ECO:0000313" key="4">
    <source>
        <dbReference type="EMBL" id="MXQ74521.1"/>
    </source>
</evidence>
<feature type="domain" description="Thioesterase" evidence="3">
    <location>
        <begin position="59"/>
        <end position="134"/>
    </location>
</feature>
<dbReference type="PANTHER" id="PTHR21660">
    <property type="entry name" value="THIOESTERASE SUPERFAMILY MEMBER-RELATED"/>
    <property type="match status" value="1"/>
</dbReference>
<dbReference type="Proteomes" id="UP000434036">
    <property type="component" value="Unassembled WGS sequence"/>
</dbReference>
<dbReference type="NCBIfam" id="TIGR00369">
    <property type="entry name" value="unchar_dom_1"/>
    <property type="match status" value="1"/>
</dbReference>
<name>A0A6N8U9F0_9FIRM</name>
<organism evidence="4 5">
    <name type="scientific">Copranaerobaculum intestinale</name>
    <dbReference type="NCBI Taxonomy" id="2692629"/>
    <lineage>
        <taxon>Bacteria</taxon>
        <taxon>Bacillati</taxon>
        <taxon>Bacillota</taxon>
        <taxon>Erysipelotrichia</taxon>
        <taxon>Erysipelotrichales</taxon>
        <taxon>Erysipelotrichaceae</taxon>
        <taxon>Copranaerobaculum</taxon>
    </lineage>
</organism>
<dbReference type="InterPro" id="IPR006683">
    <property type="entry name" value="Thioestr_dom"/>
</dbReference>
<evidence type="ECO:0000256" key="1">
    <source>
        <dbReference type="ARBA" id="ARBA00008324"/>
    </source>
</evidence>
<dbReference type="EMBL" id="WUUQ01000008">
    <property type="protein sequence ID" value="MXQ74521.1"/>
    <property type="molecule type" value="Genomic_DNA"/>
</dbReference>
<dbReference type="RefSeq" id="WP_160625904.1">
    <property type="nucleotide sequence ID" value="NZ_WUUQ01000008.1"/>
</dbReference>
<dbReference type="InterPro" id="IPR039298">
    <property type="entry name" value="ACOT13"/>
</dbReference>
<accession>A0A6N8U9F0</accession>
<gene>
    <name evidence="4" type="ORF">GSF08_11350</name>
</gene>
<dbReference type="PANTHER" id="PTHR21660:SF1">
    <property type="entry name" value="ACYL-COENZYME A THIOESTERASE 13"/>
    <property type="match status" value="1"/>
</dbReference>
<protein>
    <submittedName>
        <fullName evidence="4">Hotdog fold thioesterase</fullName>
    </submittedName>
</protein>
<keyword evidence="5" id="KW-1185">Reference proteome</keyword>